<dbReference type="RefSeq" id="WP_145181068.1">
    <property type="nucleotide sequence ID" value="NZ_CP036266.1"/>
</dbReference>
<keyword evidence="2" id="KW-0012">Acyltransferase</keyword>
<gene>
    <name evidence="2" type="primary">mshD_1</name>
    <name evidence="2" type="ORF">HG66A1_09560</name>
</gene>
<dbReference type="GO" id="GO:0035447">
    <property type="term" value="F:mycothiol synthase activity"/>
    <property type="evidence" value="ECO:0007669"/>
    <property type="project" value="UniProtKB-EC"/>
</dbReference>
<evidence type="ECO:0000313" key="2">
    <source>
        <dbReference type="EMBL" id="QDT19192.1"/>
    </source>
</evidence>
<organism evidence="2 3">
    <name type="scientific">Gimesia chilikensis</name>
    <dbReference type="NCBI Taxonomy" id="2605989"/>
    <lineage>
        <taxon>Bacteria</taxon>
        <taxon>Pseudomonadati</taxon>
        <taxon>Planctomycetota</taxon>
        <taxon>Planctomycetia</taxon>
        <taxon>Planctomycetales</taxon>
        <taxon>Planctomycetaceae</taxon>
        <taxon>Gimesia</taxon>
    </lineage>
</organism>
<dbReference type="PROSITE" id="PS51186">
    <property type="entry name" value="GNAT"/>
    <property type="match status" value="1"/>
</dbReference>
<evidence type="ECO:0000259" key="1">
    <source>
        <dbReference type="PROSITE" id="PS51186"/>
    </source>
</evidence>
<dbReference type="CDD" id="cd04301">
    <property type="entry name" value="NAT_SF"/>
    <property type="match status" value="1"/>
</dbReference>
<proteinExistence type="predicted"/>
<keyword evidence="3" id="KW-1185">Reference proteome</keyword>
<sequence>MISRLAAELRLTGDFNQFRISTPPMSITVSLASTEALPEASAFIFADAPETEREIQIQEFQKTISAGQEGQNQVLLAHEAGLLLGVGILVFSDPATSCLWPPFTSRRDCADEILQEMARRIDDSGVSIGQVLIDPAQLHTRRLLTRNGFPHLTNLQFMRHPLSNLPSTESLKEKQIEPVRFDAVQNRQRFLDMLELTHQESHDCPALNQVRTAEESLESHRSSGDSDQAHWYLFQRGETDLGILLLSEHQSDLSWEVVYMGVAPNQRGQGTGSAMIQFGLEQARAHNQSALTLAVDHKNSYAIKIYEELGFVRQNTLSVHARLRSQFPGKKPKFN</sequence>
<dbReference type="InterPro" id="IPR016181">
    <property type="entry name" value="Acyl_CoA_acyltransferase"/>
</dbReference>
<dbReference type="OrthoDB" id="214696at2"/>
<dbReference type="InterPro" id="IPR000182">
    <property type="entry name" value="GNAT_dom"/>
</dbReference>
<dbReference type="AlphaFoldDB" id="A0A517PIH8"/>
<protein>
    <submittedName>
        <fullName evidence="2">Mycothiol acetyltransferase</fullName>
        <ecNumber evidence="2">2.3.1.189</ecNumber>
    </submittedName>
</protein>
<reference evidence="2 3" key="1">
    <citation type="submission" date="2019-02" db="EMBL/GenBank/DDBJ databases">
        <title>Deep-cultivation of Planctomycetes and their phenomic and genomic characterization uncovers novel biology.</title>
        <authorList>
            <person name="Wiegand S."/>
            <person name="Jogler M."/>
            <person name="Boedeker C."/>
            <person name="Pinto D."/>
            <person name="Vollmers J."/>
            <person name="Rivas-Marin E."/>
            <person name="Kohn T."/>
            <person name="Peeters S.H."/>
            <person name="Heuer A."/>
            <person name="Rast P."/>
            <person name="Oberbeckmann S."/>
            <person name="Bunk B."/>
            <person name="Jeske O."/>
            <person name="Meyerdierks A."/>
            <person name="Storesund J.E."/>
            <person name="Kallscheuer N."/>
            <person name="Luecker S."/>
            <person name="Lage O.M."/>
            <person name="Pohl T."/>
            <person name="Merkel B.J."/>
            <person name="Hornburger P."/>
            <person name="Mueller R.-W."/>
            <person name="Bruemmer F."/>
            <person name="Labrenz M."/>
            <person name="Spormann A.M."/>
            <person name="Op den Camp H."/>
            <person name="Overmann J."/>
            <person name="Amann R."/>
            <person name="Jetten M.S.M."/>
            <person name="Mascher T."/>
            <person name="Medema M.H."/>
            <person name="Devos D.P."/>
            <person name="Kaster A.-K."/>
            <person name="Ovreas L."/>
            <person name="Rohde M."/>
            <person name="Galperin M.Y."/>
            <person name="Jogler C."/>
        </authorList>
    </citation>
    <scope>NUCLEOTIDE SEQUENCE [LARGE SCALE GENOMIC DNA]</scope>
    <source>
        <strain evidence="2 3">HG66A1</strain>
    </source>
</reference>
<dbReference type="PANTHER" id="PTHR43072:SF60">
    <property type="entry name" value="L-2,4-DIAMINOBUTYRIC ACID ACETYLTRANSFERASE"/>
    <property type="match status" value="1"/>
</dbReference>
<keyword evidence="2" id="KW-0808">Transferase</keyword>
<dbReference type="SUPFAM" id="SSF55729">
    <property type="entry name" value="Acyl-CoA N-acyltransferases (Nat)"/>
    <property type="match status" value="1"/>
</dbReference>
<dbReference type="PANTHER" id="PTHR43072">
    <property type="entry name" value="N-ACETYLTRANSFERASE"/>
    <property type="match status" value="1"/>
</dbReference>
<dbReference type="Proteomes" id="UP000320421">
    <property type="component" value="Chromosome"/>
</dbReference>
<feature type="domain" description="N-acetyltransferase" evidence="1">
    <location>
        <begin position="191"/>
        <end position="328"/>
    </location>
</feature>
<dbReference type="Pfam" id="PF00583">
    <property type="entry name" value="Acetyltransf_1"/>
    <property type="match status" value="1"/>
</dbReference>
<dbReference type="Gene3D" id="3.40.630.30">
    <property type="match status" value="1"/>
</dbReference>
<name>A0A517PIH8_9PLAN</name>
<evidence type="ECO:0000313" key="3">
    <source>
        <dbReference type="Proteomes" id="UP000320421"/>
    </source>
</evidence>
<dbReference type="EC" id="2.3.1.189" evidence="2"/>
<dbReference type="EMBL" id="CP036266">
    <property type="protein sequence ID" value="QDT19192.1"/>
    <property type="molecule type" value="Genomic_DNA"/>
</dbReference>
<accession>A0A517PIH8</accession>